<dbReference type="InterPro" id="IPR027883">
    <property type="entry name" value="Redic1-like"/>
</dbReference>
<feature type="compositionally biased region" description="Polar residues" evidence="1">
    <location>
        <begin position="140"/>
        <end position="162"/>
    </location>
</feature>
<evidence type="ECO:0000256" key="1">
    <source>
        <dbReference type="SAM" id="MobiDB-lite"/>
    </source>
</evidence>
<feature type="compositionally biased region" description="Polar residues" evidence="1">
    <location>
        <begin position="483"/>
        <end position="505"/>
    </location>
</feature>
<dbReference type="Proteomes" id="UP001479290">
    <property type="component" value="Unassembled WGS sequence"/>
</dbReference>
<dbReference type="AlphaFoldDB" id="A0AAW2ATA7"/>
<gene>
    <name evidence="2" type="ORF">ABG768_021342</name>
</gene>
<accession>A0AAW2ATA7</accession>
<dbReference type="EMBL" id="JAWDJR010000004">
    <property type="protein sequence ID" value="KAK9976136.1"/>
    <property type="molecule type" value="Genomic_DNA"/>
</dbReference>
<feature type="compositionally biased region" description="Polar residues" evidence="1">
    <location>
        <begin position="459"/>
        <end position="474"/>
    </location>
</feature>
<reference evidence="2 3" key="1">
    <citation type="submission" date="2024-05" db="EMBL/GenBank/DDBJ databases">
        <title>A high-quality chromosomal-level genome assembly of Topmouth culter (Culter alburnus).</title>
        <authorList>
            <person name="Zhao H."/>
        </authorList>
    </citation>
    <scope>NUCLEOTIDE SEQUENCE [LARGE SCALE GENOMIC DNA]</scope>
    <source>
        <strain evidence="2">CATC2023</strain>
        <tissue evidence="2">Muscle</tissue>
    </source>
</reference>
<feature type="compositionally biased region" description="Pro residues" evidence="1">
    <location>
        <begin position="164"/>
        <end position="175"/>
    </location>
</feature>
<sequence>MNWVGGSRSRYVKNKEDSIKQRAFFQKQRMKRKANIMDSTQGQNSGNMDLLTLFIVNQIASKKEQTGKPKINRLIGAKRTKKALNEPLELPMSPCSPSKLNLVTSQPQYSVDTPGFKIRKHCLSEEFKFMPLSPVLESNLSDVSGSENQQQPSSTSADSSDPIQPKPTPHVPSPLPSRDNPDNMKKNTPQYVSFAQPTKLNNPWKVASNEAPEQDPPHNSSVVEIQFESTLPNPEMGEHSVTSVLYPLSSEQPEEPLFIDFKGIDCEVLASMSSCDRSQNMDNDGHFSTQEFASTDCNACADGINVFGRVCESPRRVYLGTEDEEKIDLCHAEDSFIAKHCCLSVNNLTATPSQAPSCKHEATSYCDCQSEVKSRVSDSLRQVNLGQRHKENQFAPSHLQTKALRHDGNPPITLDAGTQTDALSYCDVSVQCLLIHPSNSVSFPTVDHKTNVLTTRRLSSNFNQMLKPTTLSSTKDGHKRTGNRPSEASATNQQAPRHTKSQTGISFRKLRSQKSTKRDLASVRQ</sequence>
<feature type="region of interest" description="Disordered" evidence="1">
    <location>
        <begin position="459"/>
        <end position="525"/>
    </location>
</feature>
<comment type="caution">
    <text evidence="2">The sequence shown here is derived from an EMBL/GenBank/DDBJ whole genome shotgun (WGS) entry which is preliminary data.</text>
</comment>
<organism evidence="2 3">
    <name type="scientific">Culter alburnus</name>
    <name type="common">Topmouth culter</name>
    <dbReference type="NCBI Taxonomy" id="194366"/>
    <lineage>
        <taxon>Eukaryota</taxon>
        <taxon>Metazoa</taxon>
        <taxon>Chordata</taxon>
        <taxon>Craniata</taxon>
        <taxon>Vertebrata</taxon>
        <taxon>Euteleostomi</taxon>
        <taxon>Actinopterygii</taxon>
        <taxon>Neopterygii</taxon>
        <taxon>Teleostei</taxon>
        <taxon>Ostariophysi</taxon>
        <taxon>Cypriniformes</taxon>
        <taxon>Xenocyprididae</taxon>
        <taxon>Xenocypridinae</taxon>
        <taxon>Culter</taxon>
    </lineage>
</organism>
<feature type="region of interest" description="Disordered" evidence="1">
    <location>
        <begin position="140"/>
        <end position="189"/>
    </location>
</feature>
<dbReference type="PANTHER" id="PTHR35158">
    <property type="entry name" value="CDNA SEQUENCE CN725425"/>
    <property type="match status" value="1"/>
</dbReference>
<proteinExistence type="predicted"/>
<evidence type="ECO:0000313" key="3">
    <source>
        <dbReference type="Proteomes" id="UP001479290"/>
    </source>
</evidence>
<keyword evidence="3" id="KW-1185">Reference proteome</keyword>
<name>A0AAW2ATA7_CULAL</name>
<dbReference type="PANTHER" id="PTHR35158:SF1">
    <property type="entry name" value="CDNA SEQUENCE CN725425"/>
    <property type="match status" value="1"/>
</dbReference>
<protein>
    <submittedName>
        <fullName evidence="2">Uncharacterized protein</fullName>
    </submittedName>
</protein>
<feature type="compositionally biased region" description="Basic and acidic residues" evidence="1">
    <location>
        <begin position="516"/>
        <end position="525"/>
    </location>
</feature>
<evidence type="ECO:0000313" key="2">
    <source>
        <dbReference type="EMBL" id="KAK9976136.1"/>
    </source>
</evidence>